<dbReference type="SUPFAM" id="SSF53474">
    <property type="entry name" value="alpha/beta-Hydrolases"/>
    <property type="match status" value="1"/>
</dbReference>
<feature type="domain" description="AB hydrolase-1" evidence="3">
    <location>
        <begin position="35"/>
        <end position="135"/>
    </location>
</feature>
<dbReference type="Gene3D" id="3.40.50.1820">
    <property type="entry name" value="alpha/beta hydrolase"/>
    <property type="match status" value="1"/>
</dbReference>
<evidence type="ECO:0000256" key="2">
    <source>
        <dbReference type="ARBA" id="ARBA00022801"/>
    </source>
</evidence>
<dbReference type="InterPro" id="IPR000073">
    <property type="entry name" value="AB_hydrolase_1"/>
</dbReference>
<evidence type="ECO:0000259" key="3">
    <source>
        <dbReference type="Pfam" id="PF00561"/>
    </source>
</evidence>
<evidence type="ECO:0000256" key="1">
    <source>
        <dbReference type="ARBA" id="ARBA00008645"/>
    </source>
</evidence>
<keyword evidence="2" id="KW-0378">Hydrolase</keyword>
<gene>
    <name evidence="4" type="ORF">ONE63_007977</name>
</gene>
<dbReference type="InterPro" id="IPR050266">
    <property type="entry name" value="AB_hydrolase_sf"/>
</dbReference>
<evidence type="ECO:0000313" key="4">
    <source>
        <dbReference type="EMBL" id="KAJ1528058.1"/>
    </source>
</evidence>
<dbReference type="InterPro" id="IPR029058">
    <property type="entry name" value="AB_hydrolase_fold"/>
</dbReference>
<dbReference type="PANTHER" id="PTHR43798:SF14">
    <property type="entry name" value="SERINE HYDROLASE-LIKE PROTEIN DDB_G0286239"/>
    <property type="match status" value="1"/>
</dbReference>
<accession>A0AAV7XTM4</accession>
<dbReference type="GO" id="GO:0016020">
    <property type="term" value="C:membrane"/>
    <property type="evidence" value="ECO:0007669"/>
    <property type="project" value="TreeGrafter"/>
</dbReference>
<protein>
    <recommendedName>
        <fullName evidence="3">AB hydrolase-1 domain-containing protein</fullName>
    </recommendedName>
</protein>
<dbReference type="PANTHER" id="PTHR43798">
    <property type="entry name" value="MONOACYLGLYCEROL LIPASE"/>
    <property type="match status" value="1"/>
</dbReference>
<name>A0AAV7XTM4_9NEOP</name>
<organism evidence="4 5">
    <name type="scientific">Megalurothrips usitatus</name>
    <name type="common">bean blossom thrips</name>
    <dbReference type="NCBI Taxonomy" id="439358"/>
    <lineage>
        <taxon>Eukaryota</taxon>
        <taxon>Metazoa</taxon>
        <taxon>Ecdysozoa</taxon>
        <taxon>Arthropoda</taxon>
        <taxon>Hexapoda</taxon>
        <taxon>Insecta</taxon>
        <taxon>Pterygota</taxon>
        <taxon>Neoptera</taxon>
        <taxon>Paraneoptera</taxon>
        <taxon>Thysanoptera</taxon>
        <taxon>Terebrantia</taxon>
        <taxon>Thripoidea</taxon>
        <taxon>Thripidae</taxon>
        <taxon>Megalurothrips</taxon>
    </lineage>
</organism>
<dbReference type="Proteomes" id="UP001075354">
    <property type="component" value="Chromosome 5"/>
</dbReference>
<dbReference type="EMBL" id="JAPTSV010000005">
    <property type="protein sequence ID" value="KAJ1528058.1"/>
    <property type="molecule type" value="Genomic_DNA"/>
</dbReference>
<dbReference type="PRINTS" id="PR00111">
    <property type="entry name" value="ABHYDROLASE"/>
</dbReference>
<evidence type="ECO:0000313" key="5">
    <source>
        <dbReference type="Proteomes" id="UP001075354"/>
    </source>
</evidence>
<reference evidence="4" key="1">
    <citation type="submission" date="2022-12" db="EMBL/GenBank/DDBJ databases">
        <title>Chromosome-level genome assembly of the bean flower thrips Megalurothrips usitatus.</title>
        <authorList>
            <person name="Ma L."/>
            <person name="Liu Q."/>
            <person name="Li H."/>
            <person name="Cai W."/>
        </authorList>
    </citation>
    <scope>NUCLEOTIDE SEQUENCE</scope>
    <source>
        <strain evidence="4">Cailab_2022a</strain>
    </source>
</reference>
<comment type="caution">
    <text evidence="4">The sequence shown here is derived from an EMBL/GenBank/DDBJ whole genome shotgun (WGS) entry which is preliminary data.</text>
</comment>
<keyword evidence="5" id="KW-1185">Reference proteome</keyword>
<sequence length="328" mass="36505">MTEGTSQVPTFEEVSIPVPWGHISGKWWGARGRQPLIALHGWQDNAGTYDGIGPLLPSDVSMLALDLPGHGRSSHYPKGQFYYLWWDGVTLLRRIVKYYKWSKVQIMGHSMGGAIGFMYAAAFPNEVEKLICLDIASPSVRDTPGMANLTGPSIDRFLKYETLTDEQMPCYTKEEMLDIVIDAYNGGITRESAETLMIRGMAPVSSGHKNVLKKDGYLFARDVRLKVAGLGLLTLDLVMEYAGKIKCEYMNIRADPGYPWDNPENYNLVLDKIKLSACRFELVEVQGSHHVHLNEPEKVAPLVVNFIKTYKSEQTSSAPVVNGSAKSS</sequence>
<dbReference type="GO" id="GO:0016787">
    <property type="term" value="F:hydrolase activity"/>
    <property type="evidence" value="ECO:0007669"/>
    <property type="project" value="UniProtKB-KW"/>
</dbReference>
<dbReference type="Pfam" id="PF00561">
    <property type="entry name" value="Abhydrolase_1"/>
    <property type="match status" value="1"/>
</dbReference>
<proteinExistence type="inferred from homology"/>
<comment type="similarity">
    <text evidence="1">Belongs to the AB hydrolase superfamily.</text>
</comment>
<dbReference type="AlphaFoldDB" id="A0AAV7XTM4"/>